<dbReference type="EMBL" id="CP086322">
    <property type="protein sequence ID" value="UQA93670.1"/>
    <property type="molecule type" value="Genomic_DNA"/>
</dbReference>
<proteinExistence type="predicted"/>
<sequence>MNSDSTCARDDDSARLYSTRHVPAHLLALASDTADVLGPEWEVTGLLSTAMLTHPLGFRVSLDAQADILRISAFVSTSSDPARLPEAISHTMPMTRRDGPSKGSAALADLIHTKVLPHYGRLDAIAALRLLSLPLRDAKIPATAQGGPDRAEIDLRAEDGGNPVITVVITFSHDDGVHVGLLVDRLTTDQAILCARPALPTQLPAGIDPALGFAPEVHTVLDAMPGLTAAFSQSGPRFTIIRTPTDDLKIRHDARAIEPDAPLGLAIPETSVATAYAVLRAYATK</sequence>
<gene>
    <name evidence="1" type="ORF">K9S39_19020</name>
</gene>
<organism evidence="1 2">
    <name type="scientific">Streptomyces halobius</name>
    <dbReference type="NCBI Taxonomy" id="2879846"/>
    <lineage>
        <taxon>Bacteria</taxon>
        <taxon>Bacillati</taxon>
        <taxon>Actinomycetota</taxon>
        <taxon>Actinomycetes</taxon>
        <taxon>Kitasatosporales</taxon>
        <taxon>Streptomycetaceae</taxon>
        <taxon>Streptomyces</taxon>
    </lineage>
</organism>
<protein>
    <submittedName>
        <fullName evidence="1">Uncharacterized protein</fullName>
    </submittedName>
</protein>
<dbReference type="Proteomes" id="UP000830115">
    <property type="component" value="Chromosome"/>
</dbReference>
<evidence type="ECO:0000313" key="1">
    <source>
        <dbReference type="EMBL" id="UQA93670.1"/>
    </source>
</evidence>
<reference evidence="1" key="1">
    <citation type="submission" date="2021-10" db="EMBL/GenBank/DDBJ databases">
        <title>Streptomyces nigrumlapis sp.nov.,an antimicrobial producing actinobacterium isolated from Black Gobi rocks.</title>
        <authorList>
            <person name="Wen Y."/>
            <person name="Zhang W."/>
            <person name="Liu X.G."/>
        </authorList>
    </citation>
    <scope>NUCLEOTIDE SEQUENCE</scope>
    <source>
        <strain evidence="1">ST13-2-2</strain>
    </source>
</reference>
<keyword evidence="2" id="KW-1185">Reference proteome</keyword>
<name>A0ABY4MB81_9ACTN</name>
<dbReference type="RefSeq" id="WP_248864546.1">
    <property type="nucleotide sequence ID" value="NZ_CP086322.1"/>
</dbReference>
<evidence type="ECO:0000313" key="2">
    <source>
        <dbReference type="Proteomes" id="UP000830115"/>
    </source>
</evidence>
<accession>A0ABY4MB81</accession>